<dbReference type="AlphaFoldDB" id="A0A6C0G8A5"/>
<evidence type="ECO:0000313" key="1">
    <source>
        <dbReference type="EMBL" id="QHT63987.1"/>
    </source>
</evidence>
<dbReference type="EMBL" id="CP048209">
    <property type="protein sequence ID" value="QHT63987.1"/>
    <property type="molecule type" value="Genomic_DNA"/>
</dbReference>
<dbReference type="Pfam" id="PF24704">
    <property type="entry name" value="DUF7667"/>
    <property type="match status" value="1"/>
</dbReference>
<organism evidence="1 2">
    <name type="scientific">Paenibacillus lycopersici</name>
    <dbReference type="NCBI Taxonomy" id="2704462"/>
    <lineage>
        <taxon>Bacteria</taxon>
        <taxon>Bacillati</taxon>
        <taxon>Bacillota</taxon>
        <taxon>Bacilli</taxon>
        <taxon>Bacillales</taxon>
        <taxon>Paenibacillaceae</taxon>
        <taxon>Paenibacillus</taxon>
    </lineage>
</organism>
<sequence length="79" mass="9067">MHPVHRRLAELLEKSTRLGGLIYLSGAEQAEISHCLHINAKLVRELDQLKQLAWIACEAGDVEWQYELCERIDKLEATL</sequence>
<protein>
    <submittedName>
        <fullName evidence="1">Uncharacterized protein</fullName>
    </submittedName>
</protein>
<dbReference type="Proteomes" id="UP000476064">
    <property type="component" value="Chromosome"/>
</dbReference>
<dbReference type="InterPro" id="IPR056084">
    <property type="entry name" value="DUF7667"/>
</dbReference>
<name>A0A6C0G8A5_9BACL</name>
<keyword evidence="2" id="KW-1185">Reference proteome</keyword>
<evidence type="ECO:0000313" key="2">
    <source>
        <dbReference type="Proteomes" id="UP000476064"/>
    </source>
</evidence>
<proteinExistence type="predicted"/>
<reference evidence="1 2" key="1">
    <citation type="submission" date="2020-01" db="EMBL/GenBank/DDBJ databases">
        <title>Paenibacillus sp. nov., isolated from tomato rhizosphere.</title>
        <authorList>
            <person name="Weon H.-Y."/>
            <person name="Lee S.A."/>
        </authorList>
    </citation>
    <scope>NUCLEOTIDE SEQUENCE [LARGE SCALE GENOMIC DNA]</scope>
    <source>
        <strain evidence="1 2">12200R-189</strain>
    </source>
</reference>
<dbReference type="KEGG" id="plyc:GXP70_18280"/>
<accession>A0A6C0G8A5</accession>
<gene>
    <name evidence="1" type="ORF">GXP70_18280</name>
</gene>